<protein>
    <recommendedName>
        <fullName evidence="3">Tyr recombinase domain-containing protein</fullName>
    </recommendedName>
</protein>
<evidence type="ECO:0000313" key="2">
    <source>
        <dbReference type="Proteomes" id="UP000324800"/>
    </source>
</evidence>
<evidence type="ECO:0000313" key="1">
    <source>
        <dbReference type="EMBL" id="KAA6403718.1"/>
    </source>
</evidence>
<dbReference type="Proteomes" id="UP000324800">
    <property type="component" value="Unassembled WGS sequence"/>
</dbReference>
<gene>
    <name evidence="1" type="ORF">EZS28_000761</name>
</gene>
<organism evidence="1 2">
    <name type="scientific">Streblomastix strix</name>
    <dbReference type="NCBI Taxonomy" id="222440"/>
    <lineage>
        <taxon>Eukaryota</taxon>
        <taxon>Metamonada</taxon>
        <taxon>Preaxostyla</taxon>
        <taxon>Oxymonadida</taxon>
        <taxon>Streblomastigidae</taxon>
        <taxon>Streblomastix</taxon>
    </lineage>
</organism>
<sequence>MNTNLWRTRRAALSYPTVYFKTTNKNAPSLHKRNIVLDARRTLDGMQKIGKSNQQMIVIKRGECSFFAVLIKCKDFIKSPLISSFMKPIVSGIIKKPRYSKAWNINKLFEFESLKSNEKTQQNVKLHIFTILETHSTLRGTELASITKKQITVGTDSIKIIVSKRKAKNAGEKLQQDQDSIKRFVHMQHFPNGLKC</sequence>
<comment type="caution">
    <text evidence="1">The sequence shown here is derived from an EMBL/GenBank/DDBJ whole genome shotgun (WGS) entry which is preliminary data.</text>
</comment>
<proteinExistence type="predicted"/>
<evidence type="ECO:0008006" key="3">
    <source>
        <dbReference type="Google" id="ProtNLM"/>
    </source>
</evidence>
<name>A0A5J4X8Y6_9EUKA</name>
<accession>A0A5J4X8Y6</accession>
<dbReference type="EMBL" id="SNRW01000069">
    <property type="protein sequence ID" value="KAA6403718.1"/>
    <property type="molecule type" value="Genomic_DNA"/>
</dbReference>
<dbReference type="AlphaFoldDB" id="A0A5J4X8Y6"/>
<reference evidence="1 2" key="1">
    <citation type="submission" date="2019-03" db="EMBL/GenBank/DDBJ databases">
        <title>Single cell metagenomics reveals metabolic interactions within the superorganism composed of flagellate Streblomastix strix and complex community of Bacteroidetes bacteria on its surface.</title>
        <authorList>
            <person name="Treitli S.C."/>
            <person name="Kolisko M."/>
            <person name="Husnik F."/>
            <person name="Keeling P."/>
            <person name="Hampl V."/>
        </authorList>
    </citation>
    <scope>NUCLEOTIDE SEQUENCE [LARGE SCALE GENOMIC DNA]</scope>
    <source>
        <strain evidence="1">ST1C</strain>
    </source>
</reference>